<comment type="subcellular location">
    <subcellularLocation>
        <location evidence="2">Cell membrane</location>
    </subcellularLocation>
</comment>
<dbReference type="GO" id="GO:0005524">
    <property type="term" value="F:ATP binding"/>
    <property type="evidence" value="ECO:0007669"/>
    <property type="project" value="UniProtKB-KW"/>
</dbReference>
<reference evidence="13" key="1">
    <citation type="submission" date="2022-10" db="EMBL/GenBank/DDBJ databases">
        <title>The complete genomes of actinobacterial strains from the NBC collection.</title>
        <authorList>
            <person name="Joergensen T.S."/>
            <person name="Alvarez Arevalo M."/>
            <person name="Sterndorff E.B."/>
            <person name="Faurdal D."/>
            <person name="Vuksanovic O."/>
            <person name="Mourched A.-S."/>
            <person name="Charusanti P."/>
            <person name="Shaw S."/>
            <person name="Blin K."/>
            <person name="Weber T."/>
        </authorList>
    </citation>
    <scope>NUCLEOTIDE SEQUENCE</scope>
    <source>
        <strain evidence="13">NBC_00254</strain>
    </source>
</reference>
<dbReference type="PRINTS" id="PR00344">
    <property type="entry name" value="BCTRLSENSOR"/>
</dbReference>
<dbReference type="Gene3D" id="1.10.287.130">
    <property type="match status" value="1"/>
</dbReference>
<evidence type="ECO:0000256" key="6">
    <source>
        <dbReference type="ARBA" id="ARBA00022777"/>
    </source>
</evidence>
<dbReference type="InterPro" id="IPR036097">
    <property type="entry name" value="HisK_dim/P_sf"/>
</dbReference>
<evidence type="ECO:0000256" key="8">
    <source>
        <dbReference type="PROSITE-ProRule" id="PRU00169"/>
    </source>
</evidence>
<name>A0ABZ1SH61_9ACTN</name>
<dbReference type="InterPro" id="IPR011006">
    <property type="entry name" value="CheY-like_superfamily"/>
</dbReference>
<dbReference type="SMART" id="SM00448">
    <property type="entry name" value="REC"/>
    <property type="match status" value="1"/>
</dbReference>
<sequence>MGEVLTRVEIRREQDVFAVRQLGRWIAELVGLESQDQIRVATALSEIGREALTRGAGSVVVFDLREDRLVITVDYPGGAGVGQTEGVKLAGRMVDEVTLSAEEGRVTLVKRVPGHHSRRTLDGIRAELARRSPSTAALDVLREQNRELAATLEEVLRLNAELTETNQGVLALYNQLSAELEETNRGVVALYAELDEKSSQLRQAAEARQRFWASVSHELRLPLNSIIGLVRLLLGSGGDPLSEEQEHQITLIGTSAETLLALVGELLDLAKAESGRLDPHPSMVDVVALAEELRMTLQPTGPADRVTLSVDVPGEIGEMLVDEGMLTTILRNLLSNALKFTEYGEVRLAAVVDTAMAEVVFTVTDTGVGLSSEHLERVFEEFYQVPGSLQLRAKGTGLGLPYARRLAEALGGTLELASTPGEGTTATLRVPHRTSGPEVGRVLVADDDAGFRAAARRMLFGFAAAVDEAADGVEALELMRERPPEVVLIDLLMPRLDGTALLHRMAEDDALRGIPVVVVSVASEQPGPPHVSSEQPGPLEQRGPLHPVLLPKHGLRRDRLLEAIREAVRDSAGNVSAGNVKGDGHGTRD</sequence>
<evidence type="ECO:0000259" key="11">
    <source>
        <dbReference type="PROSITE" id="PS50109"/>
    </source>
</evidence>
<dbReference type="InterPro" id="IPR005467">
    <property type="entry name" value="His_kinase_dom"/>
</dbReference>
<dbReference type="EMBL" id="CP108085">
    <property type="protein sequence ID" value="WUP72331.1"/>
    <property type="molecule type" value="Genomic_DNA"/>
</dbReference>
<dbReference type="SUPFAM" id="SSF55874">
    <property type="entry name" value="ATPase domain of HSP90 chaperone/DNA topoisomerase II/histidine kinase"/>
    <property type="match status" value="1"/>
</dbReference>
<dbReference type="RefSeq" id="WP_142651491.1">
    <property type="nucleotide sequence ID" value="NZ_CP108085.1"/>
</dbReference>
<keyword evidence="6" id="KW-0418">Kinase</keyword>
<dbReference type="InterPro" id="IPR036890">
    <property type="entry name" value="HATPase_C_sf"/>
</dbReference>
<dbReference type="InterPro" id="IPR001789">
    <property type="entry name" value="Sig_transdc_resp-reg_receiver"/>
</dbReference>
<dbReference type="SMART" id="SM00387">
    <property type="entry name" value="HATPase_c"/>
    <property type="match status" value="1"/>
</dbReference>
<keyword evidence="13" id="KW-0067">ATP-binding</keyword>
<feature type="domain" description="Response regulatory" evidence="12">
    <location>
        <begin position="441"/>
        <end position="565"/>
    </location>
</feature>
<dbReference type="Gene3D" id="3.40.50.2300">
    <property type="match status" value="1"/>
</dbReference>
<feature type="domain" description="Histidine kinase" evidence="11">
    <location>
        <begin position="214"/>
        <end position="434"/>
    </location>
</feature>
<dbReference type="CDD" id="cd00156">
    <property type="entry name" value="REC"/>
    <property type="match status" value="1"/>
</dbReference>
<dbReference type="SUPFAM" id="SSF52172">
    <property type="entry name" value="CheY-like"/>
    <property type="match status" value="1"/>
</dbReference>
<dbReference type="PANTHER" id="PTHR43047:SF72">
    <property type="entry name" value="OSMOSENSING HISTIDINE PROTEIN KINASE SLN1"/>
    <property type="match status" value="1"/>
</dbReference>
<comment type="catalytic activity">
    <reaction evidence="1">
        <text>ATP + protein L-histidine = ADP + protein N-phospho-L-histidine.</text>
        <dbReference type="EC" id="2.7.13.3"/>
    </reaction>
</comment>
<evidence type="ECO:0000313" key="13">
    <source>
        <dbReference type="EMBL" id="WUP72331.1"/>
    </source>
</evidence>
<feature type="region of interest" description="Disordered" evidence="10">
    <location>
        <begin position="524"/>
        <end position="543"/>
    </location>
</feature>
<evidence type="ECO:0000256" key="7">
    <source>
        <dbReference type="ARBA" id="ARBA00023012"/>
    </source>
</evidence>
<organism evidence="13 14">
    <name type="scientific">Microbispora hainanensis</name>
    <dbReference type="NCBI Taxonomy" id="568844"/>
    <lineage>
        <taxon>Bacteria</taxon>
        <taxon>Bacillati</taxon>
        <taxon>Actinomycetota</taxon>
        <taxon>Actinomycetes</taxon>
        <taxon>Streptosporangiales</taxon>
        <taxon>Streptosporangiaceae</taxon>
        <taxon>Microbispora</taxon>
    </lineage>
</organism>
<evidence type="ECO:0000256" key="3">
    <source>
        <dbReference type="ARBA" id="ARBA00012438"/>
    </source>
</evidence>
<proteinExistence type="predicted"/>
<gene>
    <name evidence="13" type="ORF">OG913_23170</name>
</gene>
<dbReference type="PROSITE" id="PS50109">
    <property type="entry name" value="HIS_KIN"/>
    <property type="match status" value="1"/>
</dbReference>
<evidence type="ECO:0000256" key="10">
    <source>
        <dbReference type="SAM" id="MobiDB-lite"/>
    </source>
</evidence>
<accession>A0ABZ1SH61</accession>
<keyword evidence="9" id="KW-0175">Coiled coil</keyword>
<dbReference type="InterPro" id="IPR003594">
    <property type="entry name" value="HATPase_dom"/>
</dbReference>
<dbReference type="Pfam" id="PF00512">
    <property type="entry name" value="HisKA"/>
    <property type="match status" value="1"/>
</dbReference>
<evidence type="ECO:0000256" key="4">
    <source>
        <dbReference type="ARBA" id="ARBA00022553"/>
    </source>
</evidence>
<dbReference type="SMART" id="SM00388">
    <property type="entry name" value="HisKA"/>
    <property type="match status" value="1"/>
</dbReference>
<dbReference type="CDD" id="cd00082">
    <property type="entry name" value="HisKA"/>
    <property type="match status" value="1"/>
</dbReference>
<keyword evidence="14" id="KW-1185">Reference proteome</keyword>
<dbReference type="InterPro" id="IPR003661">
    <property type="entry name" value="HisK_dim/P_dom"/>
</dbReference>
<evidence type="ECO:0000256" key="1">
    <source>
        <dbReference type="ARBA" id="ARBA00000085"/>
    </source>
</evidence>
<dbReference type="EC" id="2.7.13.3" evidence="3"/>
<dbReference type="Pfam" id="PF00072">
    <property type="entry name" value="Response_reg"/>
    <property type="match status" value="1"/>
</dbReference>
<keyword evidence="5" id="KW-0808">Transferase</keyword>
<dbReference type="InterPro" id="IPR004358">
    <property type="entry name" value="Sig_transdc_His_kin-like_C"/>
</dbReference>
<dbReference type="PROSITE" id="PS50110">
    <property type="entry name" value="RESPONSE_REGULATORY"/>
    <property type="match status" value="1"/>
</dbReference>
<dbReference type="Gene3D" id="3.30.565.10">
    <property type="entry name" value="Histidine kinase-like ATPase, C-terminal domain"/>
    <property type="match status" value="1"/>
</dbReference>
<keyword evidence="4 8" id="KW-0597">Phosphoprotein</keyword>
<dbReference type="Proteomes" id="UP001432011">
    <property type="component" value="Chromosome"/>
</dbReference>
<dbReference type="Pfam" id="PF02518">
    <property type="entry name" value="HATPase_c"/>
    <property type="match status" value="1"/>
</dbReference>
<evidence type="ECO:0000256" key="2">
    <source>
        <dbReference type="ARBA" id="ARBA00004236"/>
    </source>
</evidence>
<keyword evidence="13" id="KW-0547">Nucleotide-binding</keyword>
<feature type="coiled-coil region" evidence="9">
    <location>
        <begin position="138"/>
        <end position="165"/>
    </location>
</feature>
<keyword evidence="7" id="KW-0902">Two-component regulatory system</keyword>
<evidence type="ECO:0000256" key="5">
    <source>
        <dbReference type="ARBA" id="ARBA00022679"/>
    </source>
</evidence>
<evidence type="ECO:0000259" key="12">
    <source>
        <dbReference type="PROSITE" id="PS50110"/>
    </source>
</evidence>
<dbReference type="PANTHER" id="PTHR43047">
    <property type="entry name" value="TWO-COMPONENT HISTIDINE PROTEIN KINASE"/>
    <property type="match status" value="1"/>
</dbReference>
<feature type="modified residue" description="4-aspartylphosphate" evidence="8">
    <location>
        <position position="490"/>
    </location>
</feature>
<evidence type="ECO:0000313" key="14">
    <source>
        <dbReference type="Proteomes" id="UP001432011"/>
    </source>
</evidence>
<dbReference type="SUPFAM" id="SSF47384">
    <property type="entry name" value="Homodimeric domain of signal transducing histidine kinase"/>
    <property type="match status" value="1"/>
</dbReference>
<evidence type="ECO:0000256" key="9">
    <source>
        <dbReference type="SAM" id="Coils"/>
    </source>
</evidence>
<protein>
    <recommendedName>
        <fullName evidence="3">histidine kinase</fullName>
        <ecNumber evidence="3">2.7.13.3</ecNumber>
    </recommendedName>
</protein>